<accession>A0AAW1UIH0</accession>
<gene>
    <name evidence="2" type="ORF">WA026_011867</name>
</gene>
<dbReference type="Proteomes" id="UP001431783">
    <property type="component" value="Unassembled WGS sequence"/>
</dbReference>
<feature type="compositionally biased region" description="Polar residues" evidence="1">
    <location>
        <begin position="27"/>
        <end position="39"/>
    </location>
</feature>
<proteinExistence type="predicted"/>
<comment type="caution">
    <text evidence="2">The sequence shown here is derived from an EMBL/GenBank/DDBJ whole genome shotgun (WGS) entry which is preliminary data.</text>
</comment>
<name>A0AAW1UIH0_9CUCU</name>
<reference evidence="2 3" key="1">
    <citation type="submission" date="2023-03" db="EMBL/GenBank/DDBJ databases">
        <title>Genome insight into feeding habits of ladybird beetles.</title>
        <authorList>
            <person name="Li H.-S."/>
            <person name="Huang Y.-H."/>
            <person name="Pang H."/>
        </authorList>
    </citation>
    <scope>NUCLEOTIDE SEQUENCE [LARGE SCALE GENOMIC DNA]</scope>
    <source>
        <strain evidence="2">SYSU_2023b</strain>
        <tissue evidence="2">Whole body</tissue>
    </source>
</reference>
<protein>
    <submittedName>
        <fullName evidence="2">Uncharacterized protein</fullName>
    </submittedName>
</protein>
<evidence type="ECO:0000313" key="3">
    <source>
        <dbReference type="Proteomes" id="UP001431783"/>
    </source>
</evidence>
<dbReference type="EMBL" id="JARQZJ010000065">
    <property type="protein sequence ID" value="KAK9880626.1"/>
    <property type="molecule type" value="Genomic_DNA"/>
</dbReference>
<sequence>MHEVPGTNPDRNFFRKDVEVKAYEVSGTNPAERCSTSTKKYGLMGKQPGDGVGGRSWEMFMTKKYGLMGKQPGVGAGGRSWGMFMMSRSQQT</sequence>
<evidence type="ECO:0000313" key="2">
    <source>
        <dbReference type="EMBL" id="KAK9880626.1"/>
    </source>
</evidence>
<dbReference type="AlphaFoldDB" id="A0AAW1UIH0"/>
<organism evidence="2 3">
    <name type="scientific">Henosepilachna vigintioctopunctata</name>
    <dbReference type="NCBI Taxonomy" id="420089"/>
    <lineage>
        <taxon>Eukaryota</taxon>
        <taxon>Metazoa</taxon>
        <taxon>Ecdysozoa</taxon>
        <taxon>Arthropoda</taxon>
        <taxon>Hexapoda</taxon>
        <taxon>Insecta</taxon>
        <taxon>Pterygota</taxon>
        <taxon>Neoptera</taxon>
        <taxon>Endopterygota</taxon>
        <taxon>Coleoptera</taxon>
        <taxon>Polyphaga</taxon>
        <taxon>Cucujiformia</taxon>
        <taxon>Coccinelloidea</taxon>
        <taxon>Coccinellidae</taxon>
        <taxon>Epilachninae</taxon>
        <taxon>Epilachnini</taxon>
        <taxon>Henosepilachna</taxon>
    </lineage>
</organism>
<evidence type="ECO:0000256" key="1">
    <source>
        <dbReference type="SAM" id="MobiDB-lite"/>
    </source>
</evidence>
<feature type="region of interest" description="Disordered" evidence="1">
    <location>
        <begin position="27"/>
        <end position="55"/>
    </location>
</feature>
<keyword evidence="3" id="KW-1185">Reference proteome</keyword>